<feature type="compositionally biased region" description="Basic residues" evidence="9">
    <location>
        <begin position="1"/>
        <end position="10"/>
    </location>
</feature>
<dbReference type="Pfam" id="PF08774">
    <property type="entry name" value="VRR_NUC"/>
    <property type="match status" value="1"/>
</dbReference>
<sequence length="943" mass="106256">MSMKGKKKSKLSLSKSKRDDDDKVQTISDMFRKQKTENVKKLSKFSAALDANEDDDVICVEDEDECVSPYFKKKTISKDEEGTSSSKLTTKKVMSLEKRLQMDSNKSASSVAYSESDRKTIPSISGVKKDVTVSDDFEASEKLSDSVVTASAERKSNKMRLSLGKRNRETDSEEFFPSSVKLVKNNDGQTASTTEKSVIIDEGKEKFVEYNSVNIDPVSVQTLSSQCSKSSNENSKVSSPMASHDESVSVDNAKGSAPVDDAKRSALLSKSNNDERKEEREEGEEDSTKEMSYRLPYYLENFETILKSVMEDDSNYDLFNKEDKETIESYHCLSEAAKKLYIRMFSRKLNWIPLSKLKYPEIAEDLTSSLKELAAVKFIDSDENLTDLGDLLHALSAGDIKSLAKSYHVASTVTQKGQQVQELIKKSQQSTISSMFGAKKGGVADAMMKKAKQFISGIYRLRSEVRAVFMRTMMLYSLLDTSGDEENGSGGQGQLFHMLMVNMGKMVYPSYVVKKDHRIFSGREDVIRFEQALQLESDLMNCTMSGKWADAYSVYQKVVLMWKELESDESIVQWNENLPDFLRPFSATSVIYRLLNTGIDILQRRKEFPEAVELLRKLLSQTTFCCAYRGYWWERLALNLDAHLKQPLESLEAIAEGLADSYVKVGHRLAIYQRAEAICQRAKLKVKDRLQEFHHEPVAEMPKVYLEGRVVHQGISTTGTRFLLGECLAGGDAEDMTVGGVEEFVLDHYSRNGFPSGIHAEGSVISCLFALYFWDILFCEVPDAFHSPFQAQPLDFYTLGFYTRRKEAIDERLSTLENSSIEELHKTVEDAWAEHEGVLCTGMNWEKWRSVDFVKSLVSCMGGKVLSGITGRFARCTRHTRSGFPDLTLWNVDTGALKICEVKGPGDRLSHKQILWIDHLLELGVDAEVCHVKAVAAKKLKPV</sequence>
<feature type="compositionally biased region" description="Basic and acidic residues" evidence="9">
    <location>
        <begin position="16"/>
        <end position="26"/>
    </location>
</feature>
<dbReference type="GeneID" id="101862858"/>
<evidence type="ECO:0000256" key="1">
    <source>
        <dbReference type="ARBA" id="ARBA00000983"/>
    </source>
</evidence>
<dbReference type="Pfam" id="PF21315">
    <property type="entry name" value="FAN1_HTH"/>
    <property type="match status" value="1"/>
</dbReference>
<evidence type="ECO:0000256" key="3">
    <source>
        <dbReference type="ARBA" id="ARBA00022722"/>
    </source>
</evidence>
<dbReference type="SMART" id="SM00990">
    <property type="entry name" value="VRR_NUC"/>
    <property type="match status" value="1"/>
</dbReference>
<feature type="compositionally biased region" description="Polar residues" evidence="9">
    <location>
        <begin position="102"/>
        <end position="113"/>
    </location>
</feature>
<feature type="region of interest" description="Disordered" evidence="9">
    <location>
        <begin position="1"/>
        <end position="26"/>
    </location>
</feature>
<evidence type="ECO:0000256" key="4">
    <source>
        <dbReference type="ARBA" id="ARBA00022723"/>
    </source>
</evidence>
<dbReference type="PANTHER" id="PTHR15749">
    <property type="entry name" value="FANCONI-ASSOCIATED NUCLEASE 1"/>
    <property type="match status" value="1"/>
</dbReference>
<feature type="compositionally biased region" description="Low complexity" evidence="9">
    <location>
        <begin position="224"/>
        <end position="239"/>
    </location>
</feature>
<reference evidence="12" key="1">
    <citation type="submission" date="2025-08" db="UniProtKB">
        <authorList>
            <consortium name="RefSeq"/>
        </authorList>
    </citation>
    <scope>IDENTIFICATION</scope>
</reference>
<dbReference type="InterPro" id="IPR049125">
    <property type="entry name" value="FAN1-like_WH"/>
</dbReference>
<comment type="cofactor">
    <cofactor evidence="8">
        <name>Mg(2+)</name>
        <dbReference type="ChEBI" id="CHEBI:18420"/>
    </cofactor>
    <cofactor evidence="8">
        <name>Mn(2+)</name>
        <dbReference type="ChEBI" id="CHEBI:29035"/>
    </cofactor>
</comment>
<comment type="similarity">
    <text evidence="2 8">Belongs to the FAN1 family.</text>
</comment>
<keyword evidence="8" id="KW-0227">DNA damage</keyword>
<comment type="subcellular location">
    <subcellularLocation>
        <location evidence="8">Nucleus</location>
    </subcellularLocation>
</comment>
<feature type="compositionally biased region" description="Basic and acidic residues" evidence="9">
    <location>
        <begin position="272"/>
        <end position="290"/>
    </location>
</feature>
<feature type="region of interest" description="Disordered" evidence="9">
    <location>
        <begin position="144"/>
        <end position="175"/>
    </location>
</feature>
<dbReference type="InterPro" id="IPR049138">
    <property type="entry name" value="Fan1_SAP_met"/>
</dbReference>
<dbReference type="Pfam" id="PF21169">
    <property type="entry name" value="Fan1_SAP"/>
    <property type="match status" value="1"/>
</dbReference>
<keyword evidence="5 8" id="KW-0378">Hydrolase</keyword>
<comment type="catalytic activity">
    <reaction evidence="1 8">
        <text>Hydrolytically removes 5'-nucleotides successively from the 3'-hydroxy termini of 3'-hydroxy-terminated oligonucleotides.</text>
        <dbReference type="EC" id="3.1.4.1"/>
    </reaction>
</comment>
<dbReference type="Pfam" id="PF21170">
    <property type="entry name" value="FAN1_TPR"/>
    <property type="match status" value="1"/>
</dbReference>
<evidence type="ECO:0000256" key="6">
    <source>
        <dbReference type="ARBA" id="ARBA00022842"/>
    </source>
</evidence>
<keyword evidence="3 8" id="KW-0540">Nuclease</keyword>
<evidence type="ECO:0000256" key="2">
    <source>
        <dbReference type="ARBA" id="ARBA00005533"/>
    </source>
</evidence>
<protein>
    <recommendedName>
        <fullName evidence="8">Fanconi-associated nuclease</fullName>
        <ecNumber evidence="8">3.1.4.1</ecNumber>
    </recommendedName>
</protein>
<evidence type="ECO:0000256" key="8">
    <source>
        <dbReference type="RuleBase" id="RU365033"/>
    </source>
</evidence>
<dbReference type="Gene3D" id="3.40.1350.10">
    <property type="match status" value="1"/>
</dbReference>
<dbReference type="InterPro" id="IPR033315">
    <property type="entry name" value="Fan1-like"/>
</dbReference>
<gene>
    <name evidence="12" type="primary">LOC101862858</name>
</gene>
<dbReference type="InterPro" id="IPR049126">
    <property type="entry name" value="FAN1-like_TPR"/>
</dbReference>
<organism evidence="11 12">
    <name type="scientific">Aplysia californica</name>
    <name type="common">California sea hare</name>
    <dbReference type="NCBI Taxonomy" id="6500"/>
    <lineage>
        <taxon>Eukaryota</taxon>
        <taxon>Metazoa</taxon>
        <taxon>Spiralia</taxon>
        <taxon>Lophotrochozoa</taxon>
        <taxon>Mollusca</taxon>
        <taxon>Gastropoda</taxon>
        <taxon>Heterobranchia</taxon>
        <taxon>Euthyneura</taxon>
        <taxon>Tectipleura</taxon>
        <taxon>Aplysiida</taxon>
        <taxon>Aplysioidea</taxon>
        <taxon>Aplysiidae</taxon>
        <taxon>Aplysia</taxon>
    </lineage>
</organism>
<keyword evidence="8" id="KW-0539">Nucleus</keyword>
<dbReference type="CDD" id="cd22326">
    <property type="entry name" value="FAN1-like"/>
    <property type="match status" value="1"/>
</dbReference>
<keyword evidence="7 8" id="KW-0464">Manganese</keyword>
<keyword evidence="8" id="KW-0234">DNA repair</keyword>
<comment type="function">
    <text evidence="8">Nuclease required for the repair of DNA interstrand cross-links (ICL). Acts as a 5'-3' exonuclease that anchors at a cut end of DNA and cleaves DNA successively at every third nucleotide, allowing to excise an ICL from one strand through flanking incisions.</text>
</comment>
<dbReference type="EC" id="3.1.4.1" evidence="8"/>
<evidence type="ECO:0000313" key="11">
    <source>
        <dbReference type="Proteomes" id="UP000694888"/>
    </source>
</evidence>
<name>A0ABM0JI37_APLCA</name>
<dbReference type="InterPro" id="IPR014883">
    <property type="entry name" value="VRR_NUC"/>
</dbReference>
<keyword evidence="4 8" id="KW-0479">Metal-binding</keyword>
<proteinExistence type="inferred from homology"/>
<dbReference type="RefSeq" id="XP_005094132.1">
    <property type="nucleotide sequence ID" value="XM_005094075.3"/>
</dbReference>
<evidence type="ECO:0000256" key="9">
    <source>
        <dbReference type="SAM" id="MobiDB-lite"/>
    </source>
</evidence>
<keyword evidence="11" id="KW-1185">Reference proteome</keyword>
<dbReference type="Proteomes" id="UP000694888">
    <property type="component" value="Unplaced"/>
</dbReference>
<dbReference type="InterPro" id="IPR011856">
    <property type="entry name" value="tRNA_endonuc-like_dom_sf"/>
</dbReference>
<feature type="region of interest" description="Disordered" evidence="9">
    <location>
        <begin position="98"/>
        <end position="119"/>
    </location>
</feature>
<keyword evidence="6 8" id="KW-0460">Magnesium</keyword>
<dbReference type="InterPro" id="IPR049132">
    <property type="entry name" value="FAN1-like_euk"/>
</dbReference>
<evidence type="ECO:0000313" key="12">
    <source>
        <dbReference type="RefSeq" id="XP_005094132.1"/>
    </source>
</evidence>
<dbReference type="PANTHER" id="PTHR15749:SF4">
    <property type="entry name" value="FANCONI-ASSOCIATED NUCLEASE 1"/>
    <property type="match status" value="1"/>
</dbReference>
<evidence type="ECO:0000256" key="5">
    <source>
        <dbReference type="ARBA" id="ARBA00022801"/>
    </source>
</evidence>
<feature type="domain" description="VRR-NUC" evidence="10">
    <location>
        <begin position="832"/>
        <end position="934"/>
    </location>
</feature>
<accession>A0ABM0JI37</accession>
<evidence type="ECO:0000256" key="7">
    <source>
        <dbReference type="ARBA" id="ARBA00023211"/>
    </source>
</evidence>
<evidence type="ECO:0000259" key="10">
    <source>
        <dbReference type="SMART" id="SM00990"/>
    </source>
</evidence>
<feature type="region of interest" description="Disordered" evidence="9">
    <location>
        <begin position="224"/>
        <end position="290"/>
    </location>
</feature>